<name>A0AAD7DRK8_MYCRO</name>
<accession>A0AAD7DRK8</accession>
<proteinExistence type="predicted"/>
<dbReference type="AlphaFoldDB" id="A0AAD7DRK8"/>
<dbReference type="EMBL" id="JARKIE010000027">
    <property type="protein sequence ID" value="KAJ7698103.1"/>
    <property type="molecule type" value="Genomic_DNA"/>
</dbReference>
<sequence>DALVSLHSHLHTKRYLISFHDKNMTSQVKATKSRTLISLIGDKVSAAVTKYQQGWNALCKLKCMAFAPQFKELKSLDVLLKVKIAADEVVQSDVTAR</sequence>
<keyword evidence="2" id="KW-1185">Reference proteome</keyword>
<protein>
    <submittedName>
        <fullName evidence="1">Uncharacterized protein</fullName>
    </submittedName>
</protein>
<reference evidence="1" key="1">
    <citation type="submission" date="2023-03" db="EMBL/GenBank/DDBJ databases">
        <title>Massive genome expansion in bonnet fungi (Mycena s.s.) driven by repeated elements and novel gene families across ecological guilds.</title>
        <authorList>
            <consortium name="Lawrence Berkeley National Laboratory"/>
            <person name="Harder C.B."/>
            <person name="Miyauchi S."/>
            <person name="Viragh M."/>
            <person name="Kuo A."/>
            <person name="Thoen E."/>
            <person name="Andreopoulos B."/>
            <person name="Lu D."/>
            <person name="Skrede I."/>
            <person name="Drula E."/>
            <person name="Henrissat B."/>
            <person name="Morin E."/>
            <person name="Kohler A."/>
            <person name="Barry K."/>
            <person name="LaButti K."/>
            <person name="Morin E."/>
            <person name="Salamov A."/>
            <person name="Lipzen A."/>
            <person name="Mereny Z."/>
            <person name="Hegedus B."/>
            <person name="Baldrian P."/>
            <person name="Stursova M."/>
            <person name="Weitz H."/>
            <person name="Taylor A."/>
            <person name="Grigoriev I.V."/>
            <person name="Nagy L.G."/>
            <person name="Martin F."/>
            <person name="Kauserud H."/>
        </authorList>
    </citation>
    <scope>NUCLEOTIDE SEQUENCE</scope>
    <source>
        <strain evidence="1">CBHHK067</strain>
    </source>
</reference>
<organism evidence="1 2">
    <name type="scientific">Mycena rosella</name>
    <name type="common">Pink bonnet</name>
    <name type="synonym">Agaricus rosellus</name>
    <dbReference type="NCBI Taxonomy" id="1033263"/>
    <lineage>
        <taxon>Eukaryota</taxon>
        <taxon>Fungi</taxon>
        <taxon>Dikarya</taxon>
        <taxon>Basidiomycota</taxon>
        <taxon>Agaricomycotina</taxon>
        <taxon>Agaricomycetes</taxon>
        <taxon>Agaricomycetidae</taxon>
        <taxon>Agaricales</taxon>
        <taxon>Marasmiineae</taxon>
        <taxon>Mycenaceae</taxon>
        <taxon>Mycena</taxon>
    </lineage>
</organism>
<feature type="non-terminal residue" evidence="1">
    <location>
        <position position="1"/>
    </location>
</feature>
<gene>
    <name evidence="1" type="ORF">B0H17DRAFT_927711</name>
</gene>
<evidence type="ECO:0000313" key="1">
    <source>
        <dbReference type="EMBL" id="KAJ7698103.1"/>
    </source>
</evidence>
<evidence type="ECO:0000313" key="2">
    <source>
        <dbReference type="Proteomes" id="UP001221757"/>
    </source>
</evidence>
<dbReference type="Proteomes" id="UP001221757">
    <property type="component" value="Unassembled WGS sequence"/>
</dbReference>
<comment type="caution">
    <text evidence="1">The sequence shown here is derived from an EMBL/GenBank/DDBJ whole genome shotgun (WGS) entry which is preliminary data.</text>
</comment>